<dbReference type="InterPro" id="IPR001394">
    <property type="entry name" value="Peptidase_C19_UCH"/>
</dbReference>
<comment type="subunit">
    <text evidence="18">Homotetramer, inhibited form. Homodimer, active form. Interacts with ACTA1 (via its C-terminus); the interaction occurs for all isoforms but is strongest for isoform USP25m in muscle differentiating cells. Interacts (isoform USP25m only) with MYBPC1; the interaction prevents proteasomal degradation of MYBPC1. Interacts (isoform USP25m only) with FLNC (via filament repeats 17-18, 20-21 and 24). Interacts with GAPDH. Interacts with SUMO3; the interaction sumoylates efficiently USP25. Interacts with SUMO2; the interaction sumoylates efficiently USP25. Interacts with SUMO1; the interaction only weakly sumoylates USP25. Interacts with SYK; phosphorylates USP25 and regulates USP25 intracellular levels.</text>
</comment>
<dbReference type="AlphaFoldDB" id="A0A452HEC1"/>
<dbReference type="InterPro" id="IPR054108">
    <property type="entry name" value="USP25/28_UIM"/>
</dbReference>
<dbReference type="Proteomes" id="UP000291020">
    <property type="component" value="Unassembled WGS sequence"/>
</dbReference>
<reference evidence="26" key="1">
    <citation type="journal article" date="2017" name="PLoS ONE">
        <title>The Agassiz's desert tortoise genome provides a resource for the conservation of a threatened species.</title>
        <authorList>
            <person name="Tollis M."/>
            <person name="DeNardo D.F."/>
            <person name="Cornelius J.A."/>
            <person name="Dolby G.A."/>
            <person name="Edwards T."/>
            <person name="Henen B.T."/>
            <person name="Karl A.E."/>
            <person name="Murphy R.W."/>
            <person name="Kusumi K."/>
        </authorList>
    </citation>
    <scope>NUCLEOTIDE SEQUENCE [LARGE SCALE GENOMIC DNA]</scope>
</reference>
<comment type="function">
    <text evidence="17">The muscle-specific isoform (USP25m) may have a role in the regulation of muscular differentiation and function.</text>
</comment>
<keyword evidence="6" id="KW-0963">Cytoplasm</keyword>
<evidence type="ECO:0000256" key="8">
    <source>
        <dbReference type="ARBA" id="ARBA00022553"/>
    </source>
</evidence>
<reference evidence="25" key="2">
    <citation type="submission" date="2025-08" db="UniProtKB">
        <authorList>
            <consortium name="Ensembl"/>
        </authorList>
    </citation>
    <scope>IDENTIFICATION</scope>
</reference>
<evidence type="ECO:0000256" key="16">
    <source>
        <dbReference type="ARBA" id="ARBA00023242"/>
    </source>
</evidence>
<comment type="similarity">
    <text evidence="4">Belongs to the peptidase C19 family.</text>
</comment>
<evidence type="ECO:0000256" key="4">
    <source>
        <dbReference type="ARBA" id="ARBA00009085"/>
    </source>
</evidence>
<dbReference type="Gene3D" id="1.10.8.10">
    <property type="entry name" value="DNA helicase RuvA subunit, C-terminal domain"/>
    <property type="match status" value="1"/>
</dbReference>
<dbReference type="InterPro" id="IPR050164">
    <property type="entry name" value="Peptidase_C19"/>
</dbReference>
<dbReference type="InterPro" id="IPR028889">
    <property type="entry name" value="USP"/>
</dbReference>
<evidence type="ECO:0000256" key="20">
    <source>
        <dbReference type="ARBA" id="ARBA00075172"/>
    </source>
</evidence>
<keyword evidence="8" id="KW-0597">Phosphoprotein</keyword>
<evidence type="ECO:0000256" key="3">
    <source>
        <dbReference type="ARBA" id="ARBA00004496"/>
    </source>
</evidence>
<accession>A0A452HEC1</accession>
<dbReference type="CDD" id="cd20486">
    <property type="entry name" value="USP25_C"/>
    <property type="match status" value="1"/>
</dbReference>
<dbReference type="InterPro" id="IPR009060">
    <property type="entry name" value="UBA-like_sf"/>
</dbReference>
<evidence type="ECO:0000259" key="24">
    <source>
        <dbReference type="PROSITE" id="PS50235"/>
    </source>
</evidence>
<keyword evidence="9" id="KW-0645">Protease</keyword>
<dbReference type="FunFam" id="3.90.70.10:FF:000004">
    <property type="entry name" value="Putative ubiquitin carboxyl-terminal hydrolase 25"/>
    <property type="match status" value="1"/>
</dbReference>
<evidence type="ECO:0000256" key="23">
    <source>
        <dbReference type="SAM" id="MobiDB-lite"/>
    </source>
</evidence>
<feature type="region of interest" description="Disordered" evidence="23">
    <location>
        <begin position="705"/>
        <end position="732"/>
    </location>
</feature>
<evidence type="ECO:0000256" key="11">
    <source>
        <dbReference type="ARBA" id="ARBA00022786"/>
    </source>
</evidence>
<dbReference type="PROSITE" id="PS50330">
    <property type="entry name" value="UIM"/>
    <property type="match status" value="1"/>
</dbReference>
<evidence type="ECO:0000256" key="17">
    <source>
        <dbReference type="ARBA" id="ARBA00053306"/>
    </source>
</evidence>
<dbReference type="Pfam" id="PF00443">
    <property type="entry name" value="UCH"/>
    <property type="match status" value="1"/>
</dbReference>
<name>A0A452HEC1_9SAUR</name>
<proteinExistence type="inferred from homology"/>
<dbReference type="PROSITE" id="PS50235">
    <property type="entry name" value="USP_3"/>
    <property type="match status" value="1"/>
</dbReference>
<feature type="region of interest" description="Disordered" evidence="23">
    <location>
        <begin position="469"/>
        <end position="501"/>
    </location>
</feature>
<dbReference type="InterPro" id="IPR038765">
    <property type="entry name" value="Papain-like_cys_pep_sf"/>
</dbReference>
<evidence type="ECO:0000313" key="26">
    <source>
        <dbReference type="Proteomes" id="UP000291020"/>
    </source>
</evidence>
<comment type="subcellular location">
    <subcellularLocation>
        <location evidence="3">Cytoplasm</location>
    </subcellularLocation>
    <subcellularLocation>
        <location evidence="2">Nucleus</location>
    </subcellularLocation>
</comment>
<evidence type="ECO:0000256" key="15">
    <source>
        <dbReference type="ARBA" id="ARBA00023054"/>
    </source>
</evidence>
<dbReference type="PROSITE" id="PS00972">
    <property type="entry name" value="USP_1"/>
    <property type="match status" value="1"/>
</dbReference>
<organism evidence="25 26">
    <name type="scientific">Gopherus agassizii</name>
    <name type="common">Agassiz's desert tortoise</name>
    <dbReference type="NCBI Taxonomy" id="38772"/>
    <lineage>
        <taxon>Eukaryota</taxon>
        <taxon>Metazoa</taxon>
        <taxon>Chordata</taxon>
        <taxon>Craniata</taxon>
        <taxon>Vertebrata</taxon>
        <taxon>Euteleostomi</taxon>
        <taxon>Archelosauria</taxon>
        <taxon>Testudinata</taxon>
        <taxon>Testudines</taxon>
        <taxon>Cryptodira</taxon>
        <taxon>Durocryptodira</taxon>
        <taxon>Testudinoidea</taxon>
        <taxon>Testudinidae</taxon>
        <taxon>Gopherus</taxon>
    </lineage>
</organism>
<evidence type="ECO:0000256" key="1">
    <source>
        <dbReference type="ARBA" id="ARBA00000707"/>
    </source>
</evidence>
<dbReference type="CDD" id="cd02665">
    <property type="entry name" value="Peptidase_C19I"/>
    <property type="match status" value="1"/>
</dbReference>
<dbReference type="SMART" id="SM00726">
    <property type="entry name" value="UIM"/>
    <property type="match status" value="2"/>
</dbReference>
<dbReference type="PROSITE" id="PS00973">
    <property type="entry name" value="USP_2"/>
    <property type="match status" value="1"/>
</dbReference>
<evidence type="ECO:0000313" key="25">
    <source>
        <dbReference type="Ensembl" id="ENSGAGP00000013155.1"/>
    </source>
</evidence>
<evidence type="ECO:0000256" key="9">
    <source>
        <dbReference type="ARBA" id="ARBA00022670"/>
    </source>
</evidence>
<keyword evidence="7" id="KW-1017">Isopeptide bond</keyword>
<evidence type="ECO:0000256" key="2">
    <source>
        <dbReference type="ARBA" id="ARBA00004123"/>
    </source>
</evidence>
<dbReference type="Pfam" id="PF22566">
    <property type="entry name" value="UBA_8"/>
    <property type="match status" value="1"/>
</dbReference>
<dbReference type="Ensembl" id="ENSGAGT00000015060.1">
    <property type="protein sequence ID" value="ENSGAGP00000013155.1"/>
    <property type="gene ID" value="ENSGAGG00000010004.1"/>
</dbReference>
<dbReference type="InterPro" id="IPR003903">
    <property type="entry name" value="UIM_dom"/>
</dbReference>
<dbReference type="Pfam" id="PF21909">
    <property type="entry name" value="USP_UIM_N"/>
    <property type="match status" value="1"/>
</dbReference>
<evidence type="ECO:0000256" key="12">
    <source>
        <dbReference type="ARBA" id="ARBA00022801"/>
    </source>
</evidence>
<evidence type="ECO:0000256" key="22">
    <source>
        <dbReference type="ARBA" id="ARBA00082178"/>
    </source>
</evidence>
<evidence type="ECO:0000256" key="7">
    <source>
        <dbReference type="ARBA" id="ARBA00022499"/>
    </source>
</evidence>
<dbReference type="Gene3D" id="3.90.70.10">
    <property type="entry name" value="Cysteine proteinases"/>
    <property type="match status" value="1"/>
</dbReference>
<dbReference type="InterPro" id="IPR018200">
    <property type="entry name" value="USP_CS"/>
</dbReference>
<sequence length="1039" mass="120246">CTVENIIQHQQTFLNQLREITGINDIQVLQQALKDSNGNLELAVTFLTAKNAKVPQQEEATYYQTALPGNDRYISVGSQADTNVIDLTGDDKDDLQRAIALSLEESNRAFRETGITDEEQAISRVLEASIAENKASLKRTHPEVWSDSPNPYDRKRQDSCPVGLKNVGNTCWFSAVIQSLFNLLEFRRLVLNYNPPASAQDLPRNQKEHRNLPFMCELRYLFALLVGSKRKYVDPSRAVEILKDAFKSNDSQQQDVSEFTHKLLDWLEDAFQIKAEEERDGEKPKNPMVELFYGRFLAVGVLEGKKFENTEMFGQYPLQVNGFKDLHECLEAAMIEGEIESLHSENSGKSGQEHWFTELPPVLTFELSRFEFNQALGRPEKIHNKLEFPPILYLDRYMHKNREITRIKRDEIKRLKEYLTVLQQRLERYLSYGSGPKRFPLVDVLQYALEFASSKPVCTSPIDDIDASAPPSGTVTAQTIPSTTEQQGPSSSEIPSTSPVQRSVIHKPFTQSRIPPDLPMHPAPRHITEEELSVLEGCLHRWRTEVENDTRDLQESISRIHRTIELMYSDKSMVQVPYRLHAVLVHEGQANAGHYWAYIYDHHQRRWMKYNDISVTKSTWEELERDSFGGYRNASAYCLMYINDKEQFLIQEEFNKETGQMLLGVDTLPPDLKVYVKEDNKRFEKELEEWDAELAQKVQQEKLLATQTPRMPAPSSAPAGEPEYLEQPSRTDLSKHLKEDSVRAITKALAEQEDRSPETVMQMAIKLEYARLLKLAQDDPPPECDYRLHHAVVYFMQNEAPKKIIERTLLEQFGDHNLSFDERCRNIMKVAQAKLEMIKPDEVNMEEYERWHQEYRNYRETTMYLMVGLELFQKKSYMEALLYLIYAYQNNKELLSRGLYRGHDEELISHYRRECLLKLNEHAAALFESGDDQEVNNGLIIMNELIVPCLPLLLVDETEEKDIAAVEDMRNRWCSYLGQEMEPNLQEKLTDFLPKLLDCSTEIKGFNDPPKLPSYSTHELCERFARIMLSLSRTPADGR</sequence>
<dbReference type="EC" id="3.4.19.12" evidence="5"/>
<keyword evidence="11" id="KW-0833">Ubl conjugation pathway</keyword>
<keyword evidence="13" id="KW-0788">Thiol protease</keyword>
<comment type="catalytic activity">
    <reaction evidence="1">
        <text>Thiol-dependent hydrolysis of ester, thioester, amide, peptide and isopeptide bonds formed by the C-terminal Gly of ubiquitin (a 76-residue protein attached to proteins as an intracellular targeting signal).</text>
        <dbReference type="EC" id="3.4.19.12"/>
    </reaction>
</comment>
<evidence type="ECO:0000256" key="10">
    <source>
        <dbReference type="ARBA" id="ARBA00022737"/>
    </source>
</evidence>
<keyword evidence="10" id="KW-0677">Repeat</keyword>
<dbReference type="PANTHER" id="PTHR24006:SF666">
    <property type="entry name" value="UBIQUITIN CARBOXYL-TERMINAL HYDROLASE 25"/>
    <property type="match status" value="1"/>
</dbReference>
<dbReference type="GO" id="GO:0006508">
    <property type="term" value="P:proteolysis"/>
    <property type="evidence" value="ECO:0007669"/>
    <property type="project" value="UniProtKB-KW"/>
</dbReference>
<dbReference type="GO" id="GO:0005634">
    <property type="term" value="C:nucleus"/>
    <property type="evidence" value="ECO:0007669"/>
    <property type="project" value="UniProtKB-SubCell"/>
</dbReference>
<dbReference type="FunFam" id="1.10.8.10:FF:000023">
    <property type="entry name" value="Putative ubiquitin carboxyl-terminal hydrolase 25"/>
    <property type="match status" value="1"/>
</dbReference>
<dbReference type="GO" id="GO:0032183">
    <property type="term" value="F:SUMO binding"/>
    <property type="evidence" value="ECO:0007669"/>
    <property type="project" value="TreeGrafter"/>
</dbReference>
<keyword evidence="15" id="KW-0175">Coiled coil</keyword>
<evidence type="ECO:0000256" key="5">
    <source>
        <dbReference type="ARBA" id="ARBA00012759"/>
    </source>
</evidence>
<evidence type="ECO:0000256" key="13">
    <source>
        <dbReference type="ARBA" id="ARBA00022807"/>
    </source>
</evidence>
<keyword evidence="14" id="KW-0832">Ubl conjugation</keyword>
<dbReference type="CDD" id="cd14354">
    <property type="entry name" value="UBA_UBP25"/>
    <property type="match status" value="1"/>
</dbReference>
<evidence type="ECO:0000256" key="6">
    <source>
        <dbReference type="ARBA" id="ARBA00022490"/>
    </source>
</evidence>
<feature type="domain" description="USP" evidence="24">
    <location>
        <begin position="162"/>
        <end position="644"/>
    </location>
</feature>
<dbReference type="InterPro" id="IPR054109">
    <property type="entry name" value="UBA_8"/>
</dbReference>
<evidence type="ECO:0000256" key="14">
    <source>
        <dbReference type="ARBA" id="ARBA00022843"/>
    </source>
</evidence>
<keyword evidence="16" id="KW-0539">Nucleus</keyword>
<evidence type="ECO:0000256" key="21">
    <source>
        <dbReference type="ARBA" id="ARBA00078773"/>
    </source>
</evidence>
<dbReference type="SUPFAM" id="SSF46934">
    <property type="entry name" value="UBA-like"/>
    <property type="match status" value="1"/>
</dbReference>
<evidence type="ECO:0000256" key="19">
    <source>
        <dbReference type="ARBA" id="ARBA00071638"/>
    </source>
</evidence>
<dbReference type="GO" id="GO:0005829">
    <property type="term" value="C:cytosol"/>
    <property type="evidence" value="ECO:0007669"/>
    <property type="project" value="TreeGrafter"/>
</dbReference>
<dbReference type="PANTHER" id="PTHR24006">
    <property type="entry name" value="UBIQUITIN CARBOXYL-TERMINAL HYDROLASE"/>
    <property type="match status" value="1"/>
</dbReference>
<protein>
    <recommendedName>
        <fullName evidence="19">Ubiquitin carboxyl-terminal hydrolase 25</fullName>
        <ecNumber evidence="5">3.4.19.12</ecNumber>
    </recommendedName>
    <alternativeName>
        <fullName evidence="22">Deubiquitinating enzyme 25</fullName>
    </alternativeName>
    <alternativeName>
        <fullName evidence="20">Ubiquitin thioesterase 25</fullName>
    </alternativeName>
    <alternativeName>
        <fullName evidence="21">Ubiquitin-specific-processing protease 25</fullName>
    </alternativeName>
</protein>
<dbReference type="GO" id="GO:0004843">
    <property type="term" value="F:cysteine-type deubiquitinase activity"/>
    <property type="evidence" value="ECO:0007669"/>
    <property type="project" value="UniProtKB-EC"/>
</dbReference>
<keyword evidence="12" id="KW-0378">Hydrolase</keyword>
<feature type="compositionally biased region" description="Polar residues" evidence="23">
    <location>
        <begin position="471"/>
        <end position="501"/>
    </location>
</feature>
<evidence type="ECO:0000256" key="18">
    <source>
        <dbReference type="ARBA" id="ARBA00062193"/>
    </source>
</evidence>
<reference evidence="25" key="3">
    <citation type="submission" date="2025-09" db="UniProtKB">
        <authorList>
            <consortium name="Ensembl"/>
        </authorList>
    </citation>
    <scope>IDENTIFICATION</scope>
</reference>
<dbReference type="SUPFAM" id="SSF54001">
    <property type="entry name" value="Cysteine proteinases"/>
    <property type="match status" value="1"/>
</dbReference>
<dbReference type="GO" id="GO:0016579">
    <property type="term" value="P:protein deubiquitination"/>
    <property type="evidence" value="ECO:0007669"/>
    <property type="project" value="InterPro"/>
</dbReference>
<keyword evidence="26" id="KW-1185">Reference proteome</keyword>